<dbReference type="Pfam" id="PF01548">
    <property type="entry name" value="DEDD_Tnp_IS110"/>
    <property type="match status" value="1"/>
</dbReference>
<dbReference type="EMBL" id="AP026866">
    <property type="protein sequence ID" value="BDS07334.1"/>
    <property type="molecule type" value="Genomic_DNA"/>
</dbReference>
<dbReference type="NCBIfam" id="NF033542">
    <property type="entry name" value="transpos_IS110"/>
    <property type="match status" value="1"/>
</dbReference>
<evidence type="ECO:0000313" key="3">
    <source>
        <dbReference type="EMBL" id="BDS07334.1"/>
    </source>
</evidence>
<dbReference type="GO" id="GO:0003677">
    <property type="term" value="F:DNA binding"/>
    <property type="evidence" value="ECO:0007669"/>
    <property type="project" value="InterPro"/>
</dbReference>
<dbReference type="AlphaFoldDB" id="A0AAT9FNB1"/>
<organism evidence="5">
    <name type="scientific">Oceaniferula spumae</name>
    <dbReference type="NCBI Taxonomy" id="2979115"/>
    <lineage>
        <taxon>Bacteria</taxon>
        <taxon>Pseudomonadati</taxon>
        <taxon>Verrucomicrobiota</taxon>
        <taxon>Verrucomicrobiia</taxon>
        <taxon>Verrucomicrobiales</taxon>
        <taxon>Verrucomicrobiaceae</taxon>
        <taxon>Oceaniferula</taxon>
    </lineage>
</organism>
<evidence type="ECO:0000259" key="1">
    <source>
        <dbReference type="Pfam" id="PF01548"/>
    </source>
</evidence>
<protein>
    <submittedName>
        <fullName evidence="5">IS110 family transposase</fullName>
    </submittedName>
</protein>
<dbReference type="EMBL" id="AP026866">
    <property type="protein sequence ID" value="BDS07358.1"/>
    <property type="molecule type" value="Genomic_DNA"/>
</dbReference>
<dbReference type="KEGG" id="osu:NT6N_23740"/>
<dbReference type="InterPro" id="IPR003346">
    <property type="entry name" value="Transposase_20"/>
</dbReference>
<dbReference type="PANTHER" id="PTHR33055">
    <property type="entry name" value="TRANSPOSASE FOR INSERTION SEQUENCE ELEMENT IS1111A"/>
    <property type="match status" value="1"/>
</dbReference>
<dbReference type="EMBL" id="AP026866">
    <property type="protein sequence ID" value="BDS07438.1"/>
    <property type="molecule type" value="Genomic_DNA"/>
</dbReference>
<dbReference type="Pfam" id="PF02371">
    <property type="entry name" value="Transposase_20"/>
    <property type="match status" value="1"/>
</dbReference>
<gene>
    <name evidence="3" type="ORF">NT6N_23740</name>
    <name evidence="4" type="ORF">NT6N_23980</name>
    <name evidence="5" type="ORF">NT6N_24780</name>
</gene>
<dbReference type="GO" id="GO:0004803">
    <property type="term" value="F:transposase activity"/>
    <property type="evidence" value="ECO:0007669"/>
    <property type="project" value="InterPro"/>
</dbReference>
<evidence type="ECO:0000313" key="4">
    <source>
        <dbReference type="EMBL" id="BDS07358.1"/>
    </source>
</evidence>
<reference evidence="5" key="1">
    <citation type="submission" date="2024-07" db="EMBL/GenBank/DDBJ databases">
        <title>Complete genome sequence of Verrucomicrobiaceae bacterium NT6N.</title>
        <authorList>
            <person name="Huang C."/>
            <person name="Takami H."/>
            <person name="Hamasaki K."/>
        </authorList>
    </citation>
    <scope>NUCLEOTIDE SEQUENCE</scope>
    <source>
        <strain evidence="5">NT6N</strain>
    </source>
</reference>
<proteinExistence type="predicted"/>
<dbReference type="InterPro" id="IPR002525">
    <property type="entry name" value="Transp_IS110-like_N"/>
</dbReference>
<dbReference type="PANTHER" id="PTHR33055:SF3">
    <property type="entry name" value="PUTATIVE TRANSPOSASE FOR IS117-RELATED"/>
    <property type="match status" value="1"/>
</dbReference>
<evidence type="ECO:0000259" key="2">
    <source>
        <dbReference type="Pfam" id="PF02371"/>
    </source>
</evidence>
<dbReference type="GO" id="GO:0006313">
    <property type="term" value="P:DNA transposition"/>
    <property type="evidence" value="ECO:0007669"/>
    <property type="project" value="InterPro"/>
</dbReference>
<name>A0AAT9FNB1_9BACT</name>
<sequence length="340" mass="37419">MKPLSTPAPFLGIDVGRADLFCHVISITATESGRFDNTPDGIRSLVSWLSEIADPASVLACLEQTGHYGKPVASALHTLGVRSLHLVNPRQIKAFGNQKLRRNKSDTADARLIAQFLRSEHEELRPWTPLPADHDKVKELSRYAESLTRDTARLKTKLEAVTLVDVRRSINRRIKAQQKELETIRGKISKIVSNNTQLSAQNSLLHSIPGLGETTCQILLAELPEIELFGDARQLAAWAGVTPRHFVSGTSGKSSTPITKVGSSNLRKALYLPAMTAMTYNPLLKEFARRLKENGKTGKQVVVAVMRKLLHQIYGILKSGQPFDPDKRGLRTALPSPGTS</sequence>
<dbReference type="KEGG" id="osu:NT6N_23980"/>
<feature type="domain" description="Transposase IS116/IS110/IS902 C-terminal" evidence="2">
    <location>
        <begin position="203"/>
        <end position="287"/>
    </location>
</feature>
<dbReference type="InterPro" id="IPR047650">
    <property type="entry name" value="Transpos_IS110"/>
</dbReference>
<dbReference type="KEGG" id="osu:NT6N_24780"/>
<accession>A0AAT9FNB1</accession>
<feature type="domain" description="Transposase IS110-like N-terminal" evidence="1">
    <location>
        <begin position="11"/>
        <end position="161"/>
    </location>
</feature>
<evidence type="ECO:0000313" key="5">
    <source>
        <dbReference type="EMBL" id="BDS07438.1"/>
    </source>
</evidence>